<dbReference type="Proteomes" id="UP001590951">
    <property type="component" value="Unassembled WGS sequence"/>
</dbReference>
<accession>A0ABR4AYW8</accession>
<protein>
    <submittedName>
        <fullName evidence="1">Uncharacterized protein</fullName>
    </submittedName>
</protein>
<evidence type="ECO:0000313" key="2">
    <source>
        <dbReference type="Proteomes" id="UP001590951"/>
    </source>
</evidence>
<evidence type="ECO:0000313" key="1">
    <source>
        <dbReference type="EMBL" id="KAL2050864.1"/>
    </source>
</evidence>
<reference evidence="1 2" key="1">
    <citation type="submission" date="2024-09" db="EMBL/GenBank/DDBJ databases">
        <title>Rethinking Asexuality: The Enigmatic Case of Functional Sexual Genes in Lepraria (Stereocaulaceae).</title>
        <authorList>
            <person name="Doellman M."/>
            <person name="Sun Y."/>
            <person name="Barcenas-Pena A."/>
            <person name="Lumbsch H.T."/>
            <person name="Grewe F."/>
        </authorList>
    </citation>
    <scope>NUCLEOTIDE SEQUENCE [LARGE SCALE GENOMIC DNA]</scope>
    <source>
        <strain evidence="1 2">Grewe 0041</strain>
    </source>
</reference>
<dbReference type="InterPro" id="IPR038883">
    <property type="entry name" value="AN11006-like"/>
</dbReference>
<dbReference type="EMBL" id="JBHFEH010000042">
    <property type="protein sequence ID" value="KAL2050864.1"/>
    <property type="molecule type" value="Genomic_DNA"/>
</dbReference>
<gene>
    <name evidence="1" type="ORF">ABVK25_008925</name>
</gene>
<name>A0ABR4AYW8_9LECA</name>
<keyword evidence="2" id="KW-1185">Reference proteome</keyword>
<dbReference type="PANTHER" id="PTHR42085:SF2">
    <property type="entry name" value="F-BOX DOMAIN-CONTAINING PROTEIN"/>
    <property type="match status" value="1"/>
</dbReference>
<sequence length="273" mass="31901">MNILLSSDPSSLSLFNSPSPFLALPGEIRNQIYRAVLVPPSPFAVKLQFAPRDTTLLRVNKQVFKEASAIFYHESTFRIPEGLFVGAPILQQMENFYHLPRWRLKSMRNLILDVPVYGPRSDTRLRDQTSYNLSELTYCLTLPLGQDPHELKIQLQLKPVWGENMRRLDPELYWPLLNSAVLLRGRGVDAQVHVHTHPRYLDEWVDTLAEHFGNDWSLKSNLDYKNETEAEIWSCFNTINRFSERYQMEGLKDFYTETWVSFSYNFSPRRTPS</sequence>
<proteinExistence type="predicted"/>
<organism evidence="1 2">
    <name type="scientific">Lepraria finkii</name>
    <dbReference type="NCBI Taxonomy" id="1340010"/>
    <lineage>
        <taxon>Eukaryota</taxon>
        <taxon>Fungi</taxon>
        <taxon>Dikarya</taxon>
        <taxon>Ascomycota</taxon>
        <taxon>Pezizomycotina</taxon>
        <taxon>Lecanoromycetes</taxon>
        <taxon>OSLEUM clade</taxon>
        <taxon>Lecanoromycetidae</taxon>
        <taxon>Lecanorales</taxon>
        <taxon>Lecanorineae</taxon>
        <taxon>Stereocaulaceae</taxon>
        <taxon>Lepraria</taxon>
    </lineage>
</organism>
<dbReference type="PANTHER" id="PTHR42085">
    <property type="entry name" value="F-BOX DOMAIN-CONTAINING PROTEIN"/>
    <property type="match status" value="1"/>
</dbReference>
<comment type="caution">
    <text evidence="1">The sequence shown here is derived from an EMBL/GenBank/DDBJ whole genome shotgun (WGS) entry which is preliminary data.</text>
</comment>